<dbReference type="AlphaFoldDB" id="A0A1T4S0V1"/>
<dbReference type="Proteomes" id="UP000190637">
    <property type="component" value="Unassembled WGS sequence"/>
</dbReference>
<dbReference type="EMBL" id="FUWS01000008">
    <property type="protein sequence ID" value="SKA21792.1"/>
    <property type="molecule type" value="Genomic_DNA"/>
</dbReference>
<accession>A0A1T4S0V1</accession>
<evidence type="ECO:0000256" key="1">
    <source>
        <dbReference type="SAM" id="MobiDB-lite"/>
    </source>
</evidence>
<name>A0A1T4S0V1_9ACTN</name>
<proteinExistence type="predicted"/>
<feature type="region of interest" description="Disordered" evidence="1">
    <location>
        <begin position="173"/>
        <end position="192"/>
    </location>
</feature>
<reference evidence="2 3" key="1">
    <citation type="submission" date="2017-02" db="EMBL/GenBank/DDBJ databases">
        <authorList>
            <person name="Peterson S.W."/>
        </authorList>
    </citation>
    <scope>NUCLEOTIDE SEQUENCE [LARGE SCALE GENOMIC DNA]</scope>
    <source>
        <strain evidence="2 3">DSM 45154</strain>
    </source>
</reference>
<evidence type="ECO:0000313" key="3">
    <source>
        <dbReference type="Proteomes" id="UP000190637"/>
    </source>
</evidence>
<protein>
    <submittedName>
        <fullName evidence="2">Uncharacterized protein</fullName>
    </submittedName>
</protein>
<gene>
    <name evidence="2" type="ORF">SAMN02745673_03063</name>
</gene>
<sequence length="256" mass="24766">MVPEDGEPAGATVPGPASTVVESVGGTAGVRTVVASGVRSGVVRVRDTVAVKVAVTGPTGVTTEVGSVAVLAEEATEETRTAATDATSEAESGTVSNAVDASTRRAAEAATAPTTATALVDARGTAGVRTVVASGVRSGVVRVRDTAGAKVAVTGPTGVTTGVGSVAVLAEEATEETRTAATDATTGRGPARDTAVVKVAAAGPTGATTAAAGGENGPSAPGTAVREAASTALTATGAMTARRETRVTWLRSCPRT</sequence>
<evidence type="ECO:0000313" key="2">
    <source>
        <dbReference type="EMBL" id="SKA21792.1"/>
    </source>
</evidence>
<organism evidence="2 3">
    <name type="scientific">Marinactinospora thermotolerans DSM 45154</name>
    <dbReference type="NCBI Taxonomy" id="1122192"/>
    <lineage>
        <taxon>Bacteria</taxon>
        <taxon>Bacillati</taxon>
        <taxon>Actinomycetota</taxon>
        <taxon>Actinomycetes</taxon>
        <taxon>Streptosporangiales</taxon>
        <taxon>Nocardiopsidaceae</taxon>
        <taxon>Marinactinospora</taxon>
    </lineage>
</organism>
<keyword evidence="3" id="KW-1185">Reference proteome</keyword>